<accession>A0A3M2JJW2</accession>
<dbReference type="SUPFAM" id="SSF51419">
    <property type="entry name" value="PLP-binding barrel"/>
    <property type="match status" value="1"/>
</dbReference>
<organism evidence="2 3">
    <name type="scientific">Cellulomonas triticagri</name>
    <dbReference type="NCBI Taxonomy" id="2483352"/>
    <lineage>
        <taxon>Bacteria</taxon>
        <taxon>Bacillati</taxon>
        <taxon>Actinomycetota</taxon>
        <taxon>Actinomycetes</taxon>
        <taxon>Micrococcales</taxon>
        <taxon>Cellulomonadaceae</taxon>
        <taxon>Cellulomonas</taxon>
    </lineage>
</organism>
<dbReference type="PANTHER" id="PTHR28004">
    <property type="entry name" value="ZGC:162816-RELATED"/>
    <property type="match status" value="1"/>
</dbReference>
<dbReference type="InterPro" id="IPR051466">
    <property type="entry name" value="D-amino_acid_metab_enzyme"/>
</dbReference>
<proteinExistence type="predicted"/>
<dbReference type="EMBL" id="RFFI01000016">
    <property type="protein sequence ID" value="RMI13404.1"/>
    <property type="molecule type" value="Genomic_DNA"/>
</dbReference>
<gene>
    <name evidence="2" type="ORF">EBM89_04635</name>
</gene>
<feature type="domain" description="D-serine dehydratase-like" evidence="1">
    <location>
        <begin position="297"/>
        <end position="395"/>
    </location>
</feature>
<dbReference type="Gene3D" id="3.20.20.10">
    <property type="entry name" value="Alanine racemase"/>
    <property type="match status" value="1"/>
</dbReference>
<reference evidence="2 3" key="1">
    <citation type="submission" date="2018-10" db="EMBL/GenBank/DDBJ databases">
        <title>Isolation, diversity and antifungal activity of actinobacteria from wheat.</title>
        <authorList>
            <person name="Han C."/>
        </authorList>
    </citation>
    <scope>NUCLEOTIDE SEQUENCE [LARGE SCALE GENOMIC DNA]</scope>
    <source>
        <strain evidence="2 3">NEAU-YY56</strain>
    </source>
</reference>
<evidence type="ECO:0000313" key="2">
    <source>
        <dbReference type="EMBL" id="RMI13404.1"/>
    </source>
</evidence>
<keyword evidence="3" id="KW-1185">Reference proteome</keyword>
<sequence length="413" mass="42821">METYKGVPLGATPADVAAWPLDRPALAGMPTPLVTLSEAAVAHNVATMAAWCAAAGVDLAPHGKTTMSRVLWEQQLAAGAWGITVATPWQASVALGWGVPRVQLANALVQPAALRALAPDVGRLLVWSDSVRGVRIMHDALTAAGATEPLGVLVELGAPGGRTGARTRSAALDVARAVADSPVLRLAGVAGYEGALAHDAGPASLETVRGYLADLGALHDALGDLYPDDGEVVVTAGGSAYFDAVADVLATRHDPAGERGRPTRVLLRSGAYVVHDDGFYRGISPLSRGAGTPLRAALHGWATVVSRPEPDLVLLDAGKRDLAYDEGLPEAQGVRRFGESALEPLPGARVTAMNDQHTFLSVPADAAVDVGDVVRLGLSHPCTTFDKWRGIVTVDDDRSPDPRVTGLVETAFG</sequence>
<dbReference type="SMART" id="SM01119">
    <property type="entry name" value="D-ser_dehydrat"/>
    <property type="match status" value="1"/>
</dbReference>
<dbReference type="OrthoDB" id="9811417at2"/>
<comment type="caution">
    <text evidence="2">The sequence shown here is derived from an EMBL/GenBank/DDBJ whole genome shotgun (WGS) entry which is preliminary data.</text>
</comment>
<dbReference type="Pfam" id="PF14031">
    <property type="entry name" value="D-ser_dehydrat"/>
    <property type="match status" value="1"/>
</dbReference>
<evidence type="ECO:0000313" key="3">
    <source>
        <dbReference type="Proteomes" id="UP000269289"/>
    </source>
</evidence>
<evidence type="ECO:0000259" key="1">
    <source>
        <dbReference type="SMART" id="SM01119"/>
    </source>
</evidence>
<dbReference type="Proteomes" id="UP000269289">
    <property type="component" value="Unassembled WGS sequence"/>
</dbReference>
<dbReference type="InterPro" id="IPR042208">
    <property type="entry name" value="D-ser_dehydrat-like_sf"/>
</dbReference>
<dbReference type="PANTHER" id="PTHR28004:SF8">
    <property type="entry name" value="D-SERINE DEAMINASE"/>
    <property type="match status" value="1"/>
</dbReference>
<dbReference type="RefSeq" id="WP_122148286.1">
    <property type="nucleotide sequence ID" value="NZ_RFFI01000016.1"/>
</dbReference>
<dbReference type="InterPro" id="IPR029066">
    <property type="entry name" value="PLP-binding_barrel"/>
</dbReference>
<dbReference type="InterPro" id="IPR026956">
    <property type="entry name" value="D-ser_dehydrat-like_dom"/>
</dbReference>
<dbReference type="AlphaFoldDB" id="A0A3M2JJW2"/>
<dbReference type="Gene3D" id="2.40.37.20">
    <property type="entry name" value="D-serine dehydratase-like domain"/>
    <property type="match status" value="1"/>
</dbReference>
<name>A0A3M2JJW2_9CELL</name>
<protein>
    <submittedName>
        <fullName evidence="2">Amino acid deaminase</fullName>
    </submittedName>
</protein>